<keyword evidence="1 2" id="KW-0238">DNA-binding</keyword>
<dbReference type="Proteomes" id="UP000515254">
    <property type="component" value="Chromosome"/>
</dbReference>
<reference evidence="4 5" key="1">
    <citation type="journal article" date="2020" name="Microbiol. Resour. Announc.">
        <title>Complete genome sequences of four natural Pseudomonas isolates that catabolize a wide range of aromatic compounds relevant to lignin valorization.</title>
        <authorList>
            <person name="Hatmaker E.A."/>
            <person name="Presley G."/>
            <person name="Cannon O."/>
            <person name="Guss A.M."/>
            <person name="Elkins J.G."/>
        </authorList>
    </citation>
    <scope>NUCLEOTIDE SEQUENCE [LARGE SCALE GENOMIC DNA]</scope>
    <source>
        <strain evidence="4 5">B10D7D</strain>
    </source>
</reference>
<dbReference type="InterPro" id="IPR001647">
    <property type="entry name" value="HTH_TetR"/>
</dbReference>
<organism evidence="4 5">
    <name type="scientific">Pseudomonas sediminis</name>
    <dbReference type="NCBI Taxonomy" id="1691904"/>
    <lineage>
        <taxon>Bacteria</taxon>
        <taxon>Pseudomonadati</taxon>
        <taxon>Pseudomonadota</taxon>
        <taxon>Gammaproteobacteria</taxon>
        <taxon>Pseudomonadales</taxon>
        <taxon>Pseudomonadaceae</taxon>
        <taxon>Pseudomonas</taxon>
    </lineage>
</organism>
<feature type="DNA-binding region" description="H-T-H motif" evidence="2">
    <location>
        <begin position="32"/>
        <end position="51"/>
    </location>
</feature>
<evidence type="ECO:0000256" key="1">
    <source>
        <dbReference type="ARBA" id="ARBA00023125"/>
    </source>
</evidence>
<dbReference type="PRINTS" id="PR00455">
    <property type="entry name" value="HTHTETR"/>
</dbReference>
<name>A0ABX6SMB5_9PSED</name>
<dbReference type="SUPFAM" id="SSF46689">
    <property type="entry name" value="Homeodomain-like"/>
    <property type="match status" value="1"/>
</dbReference>
<gene>
    <name evidence="4" type="ORF">HNQ25_04475</name>
</gene>
<dbReference type="Pfam" id="PF00440">
    <property type="entry name" value="TetR_N"/>
    <property type="match status" value="1"/>
</dbReference>
<dbReference type="InterPro" id="IPR009057">
    <property type="entry name" value="Homeodomain-like_sf"/>
</dbReference>
<feature type="domain" description="HTH tetR-type" evidence="3">
    <location>
        <begin position="9"/>
        <end position="69"/>
    </location>
</feature>
<keyword evidence="5" id="KW-1185">Reference proteome</keyword>
<accession>A0ABX6SMB5</accession>
<evidence type="ECO:0000313" key="5">
    <source>
        <dbReference type="Proteomes" id="UP000515254"/>
    </source>
</evidence>
<dbReference type="EMBL" id="CP060009">
    <property type="protein sequence ID" value="QNH01999.1"/>
    <property type="molecule type" value="Genomic_DNA"/>
</dbReference>
<sequence>MTAVLRREPLPRELLLDKARQLFAERGFHAVSLRELGQAVGLHAGSLYAHIESKDALLLELIEEGFESLIHSMQVRLAEAPRLRTFLRHHLAFRQANSHWYLLALTEARHLTAGAQQELQELKGEYAHLLQCLLMQQLPKSPPLQVAKVARQTLYLLNTPPGSDGDVLSDCLGDLEQLILKRLQP</sequence>
<evidence type="ECO:0000313" key="4">
    <source>
        <dbReference type="EMBL" id="QNH01999.1"/>
    </source>
</evidence>
<dbReference type="Gene3D" id="1.10.10.60">
    <property type="entry name" value="Homeodomain-like"/>
    <property type="match status" value="1"/>
</dbReference>
<protein>
    <submittedName>
        <fullName evidence="4">TetR/AcrR family transcriptional regulator</fullName>
    </submittedName>
</protein>
<dbReference type="InterPro" id="IPR050109">
    <property type="entry name" value="HTH-type_TetR-like_transc_reg"/>
</dbReference>
<evidence type="ECO:0000259" key="3">
    <source>
        <dbReference type="PROSITE" id="PS50977"/>
    </source>
</evidence>
<evidence type="ECO:0000256" key="2">
    <source>
        <dbReference type="PROSITE-ProRule" id="PRU00335"/>
    </source>
</evidence>
<proteinExistence type="predicted"/>
<dbReference type="RefSeq" id="WP_179543846.1">
    <property type="nucleotide sequence ID" value="NZ_CP060009.1"/>
</dbReference>
<dbReference type="PROSITE" id="PS50977">
    <property type="entry name" value="HTH_TETR_2"/>
    <property type="match status" value="1"/>
</dbReference>
<dbReference type="Gene3D" id="1.10.357.10">
    <property type="entry name" value="Tetracycline Repressor, domain 2"/>
    <property type="match status" value="1"/>
</dbReference>
<dbReference type="PANTHER" id="PTHR30055">
    <property type="entry name" value="HTH-TYPE TRANSCRIPTIONAL REGULATOR RUTR"/>
    <property type="match status" value="1"/>
</dbReference>
<dbReference type="PANTHER" id="PTHR30055:SF237">
    <property type="entry name" value="TRANSCRIPTIONAL REPRESSOR MCE3R"/>
    <property type="match status" value="1"/>
</dbReference>